<gene>
    <name evidence="3" type="ORF">MRX98_15905</name>
</gene>
<sequence>MPIYEFKCLQCGEYKEVLIMGEKDEQASMKCEKCGSEALERILSSTNFSVGGGGCRAANPPPVESRSCSSGSCTTWNLPGHSQ</sequence>
<accession>A0AA41R5Y2</accession>
<protein>
    <submittedName>
        <fullName evidence="3">Zinc ribbon domain-containing protein</fullName>
    </submittedName>
</protein>
<evidence type="ECO:0000256" key="1">
    <source>
        <dbReference type="SAM" id="MobiDB-lite"/>
    </source>
</evidence>
<dbReference type="RefSeq" id="WP_246911930.1">
    <property type="nucleotide sequence ID" value="NZ_JALJRB010000020.1"/>
</dbReference>
<dbReference type="EMBL" id="JALJRB010000020">
    <property type="protein sequence ID" value="MCJ8502068.1"/>
    <property type="molecule type" value="Genomic_DNA"/>
</dbReference>
<proteinExistence type="predicted"/>
<organism evidence="3 4">
    <name type="scientific">Desulfatitalea alkaliphila</name>
    <dbReference type="NCBI Taxonomy" id="2929485"/>
    <lineage>
        <taxon>Bacteria</taxon>
        <taxon>Pseudomonadati</taxon>
        <taxon>Thermodesulfobacteriota</taxon>
        <taxon>Desulfobacteria</taxon>
        <taxon>Desulfobacterales</taxon>
        <taxon>Desulfosarcinaceae</taxon>
        <taxon>Desulfatitalea</taxon>
    </lineage>
</organism>
<feature type="domain" description="Putative regulatory protein FmdB zinc ribbon" evidence="2">
    <location>
        <begin position="1"/>
        <end position="44"/>
    </location>
</feature>
<dbReference type="Proteomes" id="UP001165427">
    <property type="component" value="Unassembled WGS sequence"/>
</dbReference>
<feature type="compositionally biased region" description="Polar residues" evidence="1">
    <location>
        <begin position="66"/>
        <end position="83"/>
    </location>
</feature>
<evidence type="ECO:0000313" key="3">
    <source>
        <dbReference type="EMBL" id="MCJ8502068.1"/>
    </source>
</evidence>
<feature type="region of interest" description="Disordered" evidence="1">
    <location>
        <begin position="60"/>
        <end position="83"/>
    </location>
</feature>
<dbReference type="InterPro" id="IPR013429">
    <property type="entry name" value="Regulatory_FmdB_Zinc_ribbon"/>
</dbReference>
<evidence type="ECO:0000313" key="4">
    <source>
        <dbReference type="Proteomes" id="UP001165427"/>
    </source>
</evidence>
<evidence type="ECO:0000259" key="2">
    <source>
        <dbReference type="SMART" id="SM00834"/>
    </source>
</evidence>
<dbReference type="NCBIfam" id="TIGR02605">
    <property type="entry name" value="CxxC_CxxC_SSSS"/>
    <property type="match status" value="1"/>
</dbReference>
<keyword evidence="4" id="KW-1185">Reference proteome</keyword>
<dbReference type="SMART" id="SM00834">
    <property type="entry name" value="CxxC_CXXC_SSSS"/>
    <property type="match status" value="1"/>
</dbReference>
<reference evidence="3" key="1">
    <citation type="submission" date="2022-04" db="EMBL/GenBank/DDBJ databases">
        <title>Desulfatitalea alkaliphila sp. nov., a novel anaerobic sulfate-reducing bacterium isolated from terrestrial mud volcano, Taman Peninsula, Russia.</title>
        <authorList>
            <person name="Khomyakova M.A."/>
            <person name="Merkel A.Y."/>
            <person name="Slobodkin A.I."/>
        </authorList>
    </citation>
    <scope>NUCLEOTIDE SEQUENCE</scope>
    <source>
        <strain evidence="3">M08but</strain>
    </source>
</reference>
<dbReference type="AlphaFoldDB" id="A0AA41R5Y2"/>
<dbReference type="Pfam" id="PF09723">
    <property type="entry name" value="Zn_ribbon_8"/>
    <property type="match status" value="1"/>
</dbReference>
<comment type="caution">
    <text evidence="3">The sequence shown here is derived from an EMBL/GenBank/DDBJ whole genome shotgun (WGS) entry which is preliminary data.</text>
</comment>
<name>A0AA41R5Y2_9BACT</name>